<reference evidence="1 2" key="2">
    <citation type="submission" date="2009-03" db="EMBL/GenBank/DDBJ databases">
        <title>Draft genome sequence of Roseburia inulinivorans (DSM 16841).</title>
        <authorList>
            <person name="Sudarsanam P."/>
            <person name="Ley R."/>
            <person name="Guruge J."/>
            <person name="Turnbaugh P.J."/>
            <person name="Mahowald M."/>
            <person name="Liep D."/>
            <person name="Gordon J."/>
        </authorList>
    </citation>
    <scope>NUCLEOTIDE SEQUENCE [LARGE SCALE GENOMIC DNA]</scope>
    <source>
        <strain evidence="1 2">DSM 16841</strain>
    </source>
</reference>
<protein>
    <submittedName>
        <fullName evidence="1">Uncharacterized protein</fullName>
    </submittedName>
</protein>
<accession>C0FX79</accession>
<evidence type="ECO:0000313" key="1">
    <source>
        <dbReference type="EMBL" id="EEG92811.1"/>
    </source>
</evidence>
<proteinExistence type="predicted"/>
<organism evidence="1 2">
    <name type="scientific">Roseburia inulinivorans DSM 16841</name>
    <dbReference type="NCBI Taxonomy" id="622312"/>
    <lineage>
        <taxon>Bacteria</taxon>
        <taxon>Bacillati</taxon>
        <taxon>Bacillota</taxon>
        <taxon>Clostridia</taxon>
        <taxon>Lachnospirales</taxon>
        <taxon>Lachnospiraceae</taxon>
        <taxon>Roseburia</taxon>
    </lineage>
</organism>
<evidence type="ECO:0000313" key="2">
    <source>
        <dbReference type="Proteomes" id="UP000003561"/>
    </source>
</evidence>
<sequence>MNLMETHHITGLKAKKIVFVMELPEAAKSIYQLSNANKPQNREIVLFSLMLQELT</sequence>
<name>C0FX79_9FIRM</name>
<reference evidence="1 2" key="1">
    <citation type="submission" date="2009-02" db="EMBL/GenBank/DDBJ databases">
        <authorList>
            <person name="Fulton L."/>
            <person name="Clifton S."/>
            <person name="Fulton B."/>
            <person name="Xu J."/>
            <person name="Minx P."/>
            <person name="Pepin K.H."/>
            <person name="Johnson M."/>
            <person name="Bhonagiri V."/>
            <person name="Nash W.E."/>
            <person name="Mardis E.R."/>
            <person name="Wilson R.K."/>
        </authorList>
    </citation>
    <scope>NUCLEOTIDE SEQUENCE [LARGE SCALE GENOMIC DNA]</scope>
    <source>
        <strain evidence="1 2">DSM 16841</strain>
    </source>
</reference>
<dbReference type="Proteomes" id="UP000003561">
    <property type="component" value="Unassembled WGS sequence"/>
</dbReference>
<dbReference type="AlphaFoldDB" id="C0FX79"/>
<dbReference type="EMBL" id="ACFY01000142">
    <property type="protein sequence ID" value="EEG92811.1"/>
    <property type="molecule type" value="Genomic_DNA"/>
</dbReference>
<gene>
    <name evidence="1" type="ORF">ROSEINA2194_03359</name>
</gene>
<comment type="caution">
    <text evidence="1">The sequence shown here is derived from an EMBL/GenBank/DDBJ whole genome shotgun (WGS) entry which is preliminary data.</text>
</comment>